<dbReference type="SUPFAM" id="SSF47862">
    <property type="entry name" value="Saposin"/>
    <property type="match status" value="21"/>
</dbReference>
<feature type="domain" description="Saposin B-type" evidence="8">
    <location>
        <begin position="1764"/>
        <end position="1840"/>
    </location>
</feature>
<feature type="domain" description="Saposin A-type" evidence="9">
    <location>
        <begin position="17"/>
        <end position="57"/>
    </location>
</feature>
<dbReference type="PROSITE" id="PS50015">
    <property type="entry name" value="SAP_B"/>
    <property type="match status" value="21"/>
</dbReference>
<dbReference type="Pfam" id="PF05184">
    <property type="entry name" value="SapB_1"/>
    <property type="match status" value="11"/>
</dbReference>
<keyword evidence="2" id="KW-0964">Secreted</keyword>
<sequence>MKLLTLLCACVLITTGTWAYSRDCAKGPEYWCRDASTAEDCGAVQHCQQTVWNKKENPIATSDTAHMLCNVLAQASSELLTDGSINANSIKEYLREDCNKLPAENNLIQQCQMAVDLYLSDILRHIESGTETSKICSIIQGHDTSNVFIPKPKPLDLTSNTTCVLCEFVVHILQTFATANASAQELSHILEYICQEMPSVLRDECKQFIEAYGPDMIAILVREFDPAKTCELLKVCPKPKNVAFLIKPSVQACGLCDYVSTYLSAGYPIENVCKHFSTDNNIKQQCEVLVHLYKPNICTQLPICFDEPVITPLEQSIETPIKSAECSLCKYVVSYIDTVVQNNKSEAAIEAALEKVCGILPAPIKAPCITFVDTYGPVLVPLIAKYATPEQVCNALKMCHNGTQELTPIEHTQPIKVEELSLKTVPCLLCKYIIGYLETATANNKSTAAIEAALDKVCNILPGVLKANCTTFVHKYGPLIAILFAKNETAVQICDFLKVCTNGTQGITQNVVHETFKVKQSSINSVECSLCKYVVSYVDNIVQNNKSEAAIEAALEKVCTILPPAIKDKCVQFVETYGPVLTQLIAKYATPEQVCNALKMCHNGTQEMTSFKPAEVNEFIESSIKSAQCSLCKYVVSYIDAVVQNNKSEAAIEAALEKVCGILPAPIKAPCITFVDTYGPILVQLIEKYATPEQVCNALKMCHNGTQETTPLQGSLIKMLKTKQPAIGSPQCSLCKYVVSYIDTVIQNNKSEAAIEAALEKVCGILPAPIRAPCITFVDTYGPVLVQLIEKYGTPDKVCNALQMCHNGTESTQSITKNLPKLLKTLVQPKQIVAQIGSPQCSLCKYVVSYIDTVIQNNKSEAAIEAALEKVCGILPAPIRAPCVTFVDTYGPVLVQLIEKYGTPDKVCNALQMCHNGTESTQPITKNLPKLLKTLVQPKKVIAQIGSPQCSLCKYIVNYIDTVIQNNKSEAAIEAALEKVCGILPAPIKAPCITFVDTYGPVLVQLIEKYGTADKVCNALQMCHNGTQVTESTSQNIMQAIKKVKKGDECVLCKYILSYINLLVKSNATEQELEKALELVCGILPAADRETCDKLVHQYGPIVVELVAELDDPNEICKWLGLCPKSDNKFIQIPAIKSNKLKSLPCNLCQYLVNYLDAIIQSNSTETRFEQALDDACKILHVKTLESECKTLVHLYGADLIKFLVEHGDPKVVCQAIGISLTTCLISAYKQDCAVGPAYWCKSFQNAEDCGALRHCTDTVWRYDGKHTTVDLSTKCEWCQKIIENTHKAINNIVNNENLIKSTLIDGCKLLPLEDISSKCTTVMEKYTTTVFTLMKHQRYDTLCHLMNICPSETFQNKEETSADEQSKMLCNVIVRATHDLHVNQQKSRMEIRTFLKDDCQHLTNTQFTKKCEDLIERHGNEIYAHVASNIELSKVCDYIESSAPQPVSHAVPCELCTFVLATAKQMIDAKNTEDKVLLYIDEQVCSRLTGISKKKCKEMIDTNGRDFVNDIRNGKQPMLLCTHLQLCHNEILDTTSPIQKEEMHSFLMNNLCGKLGSLKSACEALIEKDSTRLLHILTHEINGNELCHMFGLCPKNSPLLNELALKDDPSKCKRCVKDFTRRKHIAERLVNHSSEFLHHFCKQLPQADDCIKSVDGSINELLTFIRSLDPKNICIQLNMCDQKSLSSIQTIDITPSNNAINEEIIEYIKTDVCVKLGSLSSLCVQLVESEGLNLFNQLSKTIDPHQICSIIDVCPSNLVLQNCQDKCQCCMNKVEIYQKELEKFMRAIVASTRIMCDYVPGRDVCLQLADVFESNVNKAVARFDSKRTCQLLSLCSSSEMKTNEDPCKTCKNELNIRQNRFRETIDEIAADQLSLCKDESCRSRVQSTYQTLTDKMNNFNSPKTCQRIGYCLSDNLHEPSETTIRLKSLVQQQTKTLEERLQSHDICAEFGESKTMCEHIMISVNNHRYAYIYMSLLKNNPKLIDDDLREQMSTDVHADVCQSCKDAVQSSKDFWGNNLEAVRNVLLRTCERCTVKDQCRDYYNQKFDNLKAYLNNIDAAQFCQTIHLCSTSHVTIETDKCSTCVESLQQRKDGMLHGITRVASYFDDLCQRFGGKQCQVFVKQIQDSFEESVRNFDPKQTCSAIGFCSTNSDMDFAKYEKYLEDEFEKNICSTLGPFQSLCKQMIHDLMHIGEKKGVNFFTAANLNECSRDKCQCCVDQINQKKECAKATVDNIMSVFIRGCDYCPSKDQCRKYWQDTQTQYDSCIDDIDAKQFCTRLGFCNVSSLCANMGIYQQSCEEALNAYTQSLQYDPKTLEQHLPHTSVVVLPTKLEKEEINDSNSTCILCEYVMNILSSYIHQKSTEEEIEQSLQKVCQDMPATLRSQCHELIDNYGPSIIAVLIGHFDASTVCQKLNLCTKQMKVELSHITKVDQATCGVCDYVSTYMNFVLKRDPSEKSVEHALSTVCSHLSNEQSPQCETLVGLFRPHFRKVELQRDNNFCKQLTICQTPMEELKPAIQVNLRPLEQHSHDDNDLKEAIINNLDLTPECTLCRYVVSYLDAVIKNNKSQEAVETALARVCTILPKKDRVKCSEFVKNYGPVLADLIIEVADPRLICRYLGMCLITTDESKPIIPSDHHDARIAV</sequence>
<dbReference type="InterPro" id="IPR003119">
    <property type="entry name" value="SAP_A"/>
</dbReference>
<dbReference type="GO" id="GO:0005576">
    <property type="term" value="C:extracellular region"/>
    <property type="evidence" value="ECO:0007669"/>
    <property type="project" value="UniProtKB-SubCell"/>
</dbReference>
<dbReference type="FunFam" id="1.10.225.10:FF:000002">
    <property type="entry name" value="prosaposin isoform X2"/>
    <property type="match status" value="8"/>
</dbReference>
<dbReference type="GO" id="GO:0006665">
    <property type="term" value="P:sphingolipid metabolic process"/>
    <property type="evidence" value="ECO:0007669"/>
    <property type="project" value="InterPro"/>
</dbReference>
<reference evidence="10" key="1">
    <citation type="submission" date="2021-02" db="EMBL/GenBank/DDBJ databases">
        <authorList>
            <person name="Nowell W R."/>
        </authorList>
    </citation>
    <scope>NUCLEOTIDE SEQUENCE</scope>
</reference>
<dbReference type="PANTHER" id="PTHR11480">
    <property type="entry name" value="SAPOSIN-RELATED"/>
    <property type="match status" value="1"/>
</dbReference>
<keyword evidence="6" id="KW-0325">Glycoprotein</keyword>
<feature type="domain" description="Saposin B-type" evidence="8">
    <location>
        <begin position="728"/>
        <end position="809"/>
    </location>
</feature>
<feature type="domain" description="Saposin B-type" evidence="8">
    <location>
        <begin position="837"/>
        <end position="918"/>
    </location>
</feature>
<feature type="domain" description="Saposin B-type" evidence="8">
    <location>
        <begin position="946"/>
        <end position="1027"/>
    </location>
</feature>
<feature type="domain" description="Saposin B-type" evidence="8">
    <location>
        <begin position="2341"/>
        <end position="2422"/>
    </location>
</feature>
<dbReference type="InterPro" id="IPR007856">
    <property type="entry name" value="SapB_1"/>
</dbReference>
<feature type="domain" description="Saposin B-type" evidence="8">
    <location>
        <begin position="423"/>
        <end position="504"/>
    </location>
</feature>
<dbReference type="Pfam" id="PF02199">
    <property type="entry name" value="SapA"/>
    <property type="match status" value="2"/>
</dbReference>
<dbReference type="SMART" id="SM00162">
    <property type="entry name" value="SAPA"/>
    <property type="match status" value="2"/>
</dbReference>
<comment type="caution">
    <text evidence="10">The sequence shown here is derived from an EMBL/GenBank/DDBJ whole genome shotgun (WGS) entry which is preliminary data.</text>
</comment>
<evidence type="ECO:0000313" key="10">
    <source>
        <dbReference type="EMBL" id="CAF3728344.1"/>
    </source>
</evidence>
<evidence type="ECO:0000256" key="2">
    <source>
        <dbReference type="ARBA" id="ARBA00022525"/>
    </source>
</evidence>
<evidence type="ECO:0000256" key="4">
    <source>
        <dbReference type="ARBA" id="ARBA00022737"/>
    </source>
</evidence>
<dbReference type="GO" id="GO:0016020">
    <property type="term" value="C:membrane"/>
    <property type="evidence" value="ECO:0007669"/>
    <property type="project" value="GOC"/>
</dbReference>
<feature type="domain" description="Saposin B-type" evidence="8">
    <location>
        <begin position="524"/>
        <end position="605"/>
    </location>
</feature>
<feature type="domain" description="Saposin B-type" evidence="8">
    <location>
        <begin position="625"/>
        <end position="706"/>
    </location>
</feature>
<feature type="domain" description="Saposin A-type" evidence="9">
    <location>
        <begin position="1226"/>
        <end position="1266"/>
    </location>
</feature>
<dbReference type="PRINTS" id="PR01797">
    <property type="entry name" value="SAPOSIN"/>
</dbReference>
<dbReference type="GO" id="GO:0005764">
    <property type="term" value="C:lysosome"/>
    <property type="evidence" value="ECO:0007669"/>
    <property type="project" value="InterPro"/>
</dbReference>
<feature type="domain" description="Saposin B-type" evidence="8">
    <location>
        <begin position="1450"/>
        <end position="1532"/>
    </location>
</feature>
<dbReference type="PROSITE" id="PS51110">
    <property type="entry name" value="SAP_A"/>
    <property type="match status" value="2"/>
</dbReference>
<dbReference type="InterPro" id="IPR051428">
    <property type="entry name" value="Sphingo_Act-Surfact_Prot"/>
</dbReference>
<feature type="domain" description="Saposin B-type" evidence="8">
    <location>
        <begin position="322"/>
        <end position="403"/>
    </location>
</feature>
<proteinExistence type="predicted"/>
<feature type="signal peptide" evidence="7">
    <location>
        <begin position="1"/>
        <end position="19"/>
    </location>
</feature>
<feature type="domain" description="Saposin B-type" evidence="8">
    <location>
        <begin position="1677"/>
        <end position="1759"/>
    </location>
</feature>
<dbReference type="InterPro" id="IPR008139">
    <property type="entry name" value="SaposinB_dom"/>
</dbReference>
<feature type="domain" description="Saposin B-type" evidence="8">
    <location>
        <begin position="1272"/>
        <end position="1354"/>
    </location>
</feature>
<feature type="domain" description="Saposin B-type" evidence="8">
    <location>
        <begin position="159"/>
        <end position="240"/>
    </location>
</feature>
<evidence type="ECO:0000256" key="5">
    <source>
        <dbReference type="ARBA" id="ARBA00023157"/>
    </source>
</evidence>
<keyword evidence="5" id="KW-1015">Disulfide bond</keyword>
<dbReference type="InterPro" id="IPR008138">
    <property type="entry name" value="SapB_2"/>
</dbReference>
<feature type="domain" description="Saposin B-type" evidence="8">
    <location>
        <begin position="2546"/>
        <end position="2627"/>
    </location>
</feature>
<feature type="domain" description="Saposin B-type" evidence="8">
    <location>
        <begin position="1998"/>
        <end position="2074"/>
    </location>
</feature>
<evidence type="ECO:0000256" key="6">
    <source>
        <dbReference type="ARBA" id="ARBA00023180"/>
    </source>
</evidence>
<evidence type="ECO:0000256" key="3">
    <source>
        <dbReference type="ARBA" id="ARBA00022729"/>
    </source>
</evidence>
<comment type="subcellular location">
    <subcellularLocation>
        <location evidence="1">Secreted</location>
    </subcellularLocation>
</comment>
<evidence type="ECO:0000256" key="1">
    <source>
        <dbReference type="ARBA" id="ARBA00004613"/>
    </source>
</evidence>
<keyword evidence="4" id="KW-0677">Repeat</keyword>
<protein>
    <recommendedName>
        <fullName evidence="12">Proactivator polypeptide</fullName>
    </recommendedName>
</protein>
<dbReference type="Proteomes" id="UP000663881">
    <property type="component" value="Unassembled WGS sequence"/>
</dbReference>
<dbReference type="Pfam" id="PF03489">
    <property type="entry name" value="SapB_2"/>
    <property type="match status" value="12"/>
</dbReference>
<name>A0A818WTT8_9BILA</name>
<feature type="chain" id="PRO_5032533162" description="Proactivator polypeptide" evidence="7">
    <location>
        <begin position="20"/>
        <end position="2645"/>
    </location>
</feature>
<dbReference type="InterPro" id="IPR008373">
    <property type="entry name" value="Saposin"/>
</dbReference>
<dbReference type="InterPro" id="IPR011001">
    <property type="entry name" value="Saposin-like"/>
</dbReference>
<dbReference type="SMART" id="SM00741">
    <property type="entry name" value="SapB"/>
    <property type="match status" value="22"/>
</dbReference>
<feature type="domain" description="Saposin B-type" evidence="8">
    <location>
        <begin position="2433"/>
        <end position="2512"/>
    </location>
</feature>
<feature type="domain" description="Saposin B-type" evidence="8">
    <location>
        <begin position="1142"/>
        <end position="1228"/>
    </location>
</feature>
<gene>
    <name evidence="10" type="ORF">OKA104_LOCUS14319</name>
</gene>
<evidence type="ECO:0000313" key="11">
    <source>
        <dbReference type="Proteomes" id="UP000663881"/>
    </source>
</evidence>
<dbReference type="Gene3D" id="1.10.225.10">
    <property type="entry name" value="Saposin-like"/>
    <property type="match status" value="22"/>
</dbReference>
<feature type="domain" description="Saposin B-type" evidence="8">
    <location>
        <begin position="62"/>
        <end position="146"/>
    </location>
</feature>
<feature type="domain" description="Saposin B-type" evidence="8">
    <location>
        <begin position="1549"/>
        <end position="1598"/>
    </location>
</feature>
<evidence type="ECO:0008006" key="12">
    <source>
        <dbReference type="Google" id="ProtNLM"/>
    </source>
</evidence>
<feature type="domain" description="Saposin B-type" evidence="8">
    <location>
        <begin position="1046"/>
        <end position="1127"/>
    </location>
</feature>
<evidence type="ECO:0000259" key="9">
    <source>
        <dbReference type="PROSITE" id="PS51110"/>
    </source>
</evidence>
<evidence type="ECO:0000256" key="7">
    <source>
        <dbReference type="SAM" id="SignalP"/>
    </source>
</evidence>
<dbReference type="PANTHER" id="PTHR11480:SF3">
    <property type="entry name" value="BCDNA.GH08312"/>
    <property type="match status" value="1"/>
</dbReference>
<evidence type="ECO:0000259" key="8">
    <source>
        <dbReference type="PROSITE" id="PS50015"/>
    </source>
</evidence>
<keyword evidence="3 7" id="KW-0732">Signal</keyword>
<feature type="domain" description="Saposin B-type" evidence="8">
    <location>
        <begin position="2078"/>
        <end position="2153"/>
    </location>
</feature>
<dbReference type="EMBL" id="CAJOAY010000751">
    <property type="protein sequence ID" value="CAF3728344.1"/>
    <property type="molecule type" value="Genomic_DNA"/>
</dbReference>
<organism evidence="10 11">
    <name type="scientific">Adineta steineri</name>
    <dbReference type="NCBI Taxonomy" id="433720"/>
    <lineage>
        <taxon>Eukaryota</taxon>
        <taxon>Metazoa</taxon>
        <taxon>Spiralia</taxon>
        <taxon>Gnathifera</taxon>
        <taxon>Rotifera</taxon>
        <taxon>Eurotatoria</taxon>
        <taxon>Bdelloidea</taxon>
        <taxon>Adinetida</taxon>
        <taxon>Adinetidae</taxon>
        <taxon>Adineta</taxon>
    </lineage>
</organism>
<accession>A0A818WTT8</accession>